<evidence type="ECO:0000313" key="4">
    <source>
        <dbReference type="Proteomes" id="UP001165121"/>
    </source>
</evidence>
<gene>
    <name evidence="3" type="ORF">Pfra01_001285900</name>
</gene>
<evidence type="ECO:0000313" key="3">
    <source>
        <dbReference type="EMBL" id="GMF41086.1"/>
    </source>
</evidence>
<dbReference type="OrthoDB" id="168086at2759"/>
<feature type="domain" description="Tc1-like transposase DDE" evidence="2">
    <location>
        <begin position="47"/>
        <end position="102"/>
    </location>
</feature>
<dbReference type="Gene3D" id="3.30.420.10">
    <property type="entry name" value="Ribonuclease H-like superfamily/Ribonuclease H"/>
    <property type="match status" value="1"/>
</dbReference>
<dbReference type="GO" id="GO:0003676">
    <property type="term" value="F:nucleic acid binding"/>
    <property type="evidence" value="ECO:0007669"/>
    <property type="project" value="InterPro"/>
</dbReference>
<accession>A0A9W6XLA1</accession>
<protein>
    <submittedName>
        <fullName evidence="3">Unnamed protein product</fullName>
    </submittedName>
</protein>
<evidence type="ECO:0000259" key="2">
    <source>
        <dbReference type="Pfam" id="PF13358"/>
    </source>
</evidence>
<dbReference type="InterPro" id="IPR036397">
    <property type="entry name" value="RNaseH_sf"/>
</dbReference>
<proteinExistence type="predicted"/>
<feature type="region of interest" description="Disordered" evidence="1">
    <location>
        <begin position="144"/>
        <end position="163"/>
    </location>
</feature>
<evidence type="ECO:0000256" key="1">
    <source>
        <dbReference type="SAM" id="MobiDB-lite"/>
    </source>
</evidence>
<dbReference type="PANTHER" id="PTHR33939">
    <property type="entry name" value="PROTEIN CBG22215"/>
    <property type="match status" value="1"/>
</dbReference>
<dbReference type="Proteomes" id="UP001165121">
    <property type="component" value="Unassembled WGS sequence"/>
</dbReference>
<dbReference type="InterPro" id="IPR038717">
    <property type="entry name" value="Tc1-like_DDE_dom"/>
</dbReference>
<feature type="compositionally biased region" description="Acidic residues" evidence="1">
    <location>
        <begin position="144"/>
        <end position="155"/>
    </location>
</feature>
<comment type="caution">
    <text evidence="3">The sequence shown here is derived from an EMBL/GenBank/DDBJ whole genome shotgun (WGS) entry which is preliminary data.</text>
</comment>
<keyword evidence="4" id="KW-1185">Reference proteome</keyword>
<dbReference type="AlphaFoldDB" id="A0A9W6XLA1"/>
<dbReference type="PANTHER" id="PTHR33939:SF1">
    <property type="entry name" value="DUF4371 DOMAIN-CONTAINING PROTEIN"/>
    <property type="match status" value="1"/>
</dbReference>
<sequence>MFAVKRGSAQIENAMPPVVKGLGKWKSTGIKHDKNLYKAQLLELVRTHKPAPFYMAVAIATMYGHHVSYTPPYHPELQPIELIWGNMKGWIGRNPAKTIGDLEEMVATSQERIMSKEWKDAYKEVQKEEDKYLCVLEEENIECADASDGEVESNDSDSQAESF</sequence>
<dbReference type="EMBL" id="BSXT01001304">
    <property type="protein sequence ID" value="GMF41086.1"/>
    <property type="molecule type" value="Genomic_DNA"/>
</dbReference>
<reference evidence="3" key="1">
    <citation type="submission" date="2023-04" db="EMBL/GenBank/DDBJ databases">
        <title>Phytophthora fragariaefolia NBRC 109709.</title>
        <authorList>
            <person name="Ichikawa N."/>
            <person name="Sato H."/>
            <person name="Tonouchi N."/>
        </authorList>
    </citation>
    <scope>NUCLEOTIDE SEQUENCE</scope>
    <source>
        <strain evidence="3">NBRC 109709</strain>
    </source>
</reference>
<name>A0A9W6XLA1_9STRA</name>
<organism evidence="3 4">
    <name type="scientific">Phytophthora fragariaefolia</name>
    <dbReference type="NCBI Taxonomy" id="1490495"/>
    <lineage>
        <taxon>Eukaryota</taxon>
        <taxon>Sar</taxon>
        <taxon>Stramenopiles</taxon>
        <taxon>Oomycota</taxon>
        <taxon>Peronosporomycetes</taxon>
        <taxon>Peronosporales</taxon>
        <taxon>Peronosporaceae</taxon>
        <taxon>Phytophthora</taxon>
    </lineage>
</organism>
<dbReference type="Pfam" id="PF13358">
    <property type="entry name" value="DDE_3"/>
    <property type="match status" value="1"/>
</dbReference>